<dbReference type="EMBL" id="WLYK01000006">
    <property type="protein sequence ID" value="MTD15714.1"/>
    <property type="molecule type" value="Genomic_DNA"/>
</dbReference>
<dbReference type="RefSeq" id="WP_154769667.1">
    <property type="nucleotide sequence ID" value="NZ_WLYK01000006.1"/>
</dbReference>
<sequence length="196" mass="21514">MRTAANCATWWHAGVFPAYVRLPHPAYIPGSPSDVEITWREQARARGVRLDPSVSWDDLDAEADRILQRPVVGTSPEHIMAAVLDLLHVEGGDLVSGFRDVLPVPDIPLRDDFWLDAPGRHHCGLVDRQAVDVATAAGRSPNLLWPAGDDAIAPPWLVVVEIDDRSTIVACSREIADRLLGLPGIESWELRDPVTT</sequence>
<organism evidence="1 2">
    <name type="scientific">Nakamurella alba</name>
    <dbReference type="NCBI Taxonomy" id="2665158"/>
    <lineage>
        <taxon>Bacteria</taxon>
        <taxon>Bacillati</taxon>
        <taxon>Actinomycetota</taxon>
        <taxon>Actinomycetes</taxon>
        <taxon>Nakamurellales</taxon>
        <taxon>Nakamurellaceae</taxon>
        <taxon>Nakamurella</taxon>
    </lineage>
</organism>
<dbReference type="AlphaFoldDB" id="A0A7K1FSB1"/>
<dbReference type="Proteomes" id="UP000460221">
    <property type="component" value="Unassembled WGS sequence"/>
</dbReference>
<gene>
    <name evidence="1" type="ORF">GIS00_17410</name>
</gene>
<proteinExistence type="predicted"/>
<reference evidence="1 2" key="1">
    <citation type="submission" date="2019-11" db="EMBL/GenBank/DDBJ databases">
        <authorList>
            <person name="Jiang L.-Q."/>
        </authorList>
    </citation>
    <scope>NUCLEOTIDE SEQUENCE [LARGE SCALE GENOMIC DNA]</scope>
    <source>
        <strain evidence="1 2">YIM 132087</strain>
    </source>
</reference>
<protein>
    <submittedName>
        <fullName evidence="1">Uncharacterized protein</fullName>
    </submittedName>
</protein>
<accession>A0A7K1FSB1</accession>
<evidence type="ECO:0000313" key="2">
    <source>
        <dbReference type="Proteomes" id="UP000460221"/>
    </source>
</evidence>
<name>A0A7K1FSB1_9ACTN</name>
<keyword evidence="2" id="KW-1185">Reference proteome</keyword>
<comment type="caution">
    <text evidence="1">The sequence shown here is derived from an EMBL/GenBank/DDBJ whole genome shotgun (WGS) entry which is preliminary data.</text>
</comment>
<evidence type="ECO:0000313" key="1">
    <source>
        <dbReference type="EMBL" id="MTD15714.1"/>
    </source>
</evidence>